<organism evidence="3 4">
    <name type="scientific">Seminavis robusta</name>
    <dbReference type="NCBI Taxonomy" id="568900"/>
    <lineage>
        <taxon>Eukaryota</taxon>
        <taxon>Sar</taxon>
        <taxon>Stramenopiles</taxon>
        <taxon>Ochrophyta</taxon>
        <taxon>Bacillariophyta</taxon>
        <taxon>Bacillariophyceae</taxon>
        <taxon>Bacillariophycidae</taxon>
        <taxon>Naviculales</taxon>
        <taxon>Naviculaceae</taxon>
        <taxon>Seminavis</taxon>
    </lineage>
</organism>
<dbReference type="SUPFAM" id="SSF52087">
    <property type="entry name" value="CRAL/TRIO domain"/>
    <property type="match status" value="1"/>
</dbReference>
<dbReference type="PROSITE" id="PS50191">
    <property type="entry name" value="CRAL_TRIO"/>
    <property type="match status" value="1"/>
</dbReference>
<dbReference type="EMBL" id="CAICTM010001565">
    <property type="protein sequence ID" value="CAB9524666.1"/>
    <property type="molecule type" value="Genomic_DNA"/>
</dbReference>
<dbReference type="InterPro" id="IPR001251">
    <property type="entry name" value="CRAL-TRIO_dom"/>
</dbReference>
<sequence>MVMIRLVLLWALLLTLGQYTSQGSDTGTKSGLIKDADASEAALHDDDDDKVSCSPVVSRWSEENLVNVSRLWKLDTTAQDLLRQLGKAVSDVDHWKNDPYEAIRFLYQFDMDLSKSEKLFRNMVQWRIEENMDTFMERYQEPPEIFHLSPVCMLAGLDKEGDPIMLNRLGSFDAFGMHQQVGTNAMLDADYFLFELFSTRGNGIPSHLDWQQYHYEPMTGKRFTQFTVIVDLHGLSVRQFHPALFGLLKKSSYIGQYYYPGLAKRIVVVRAPKVFRMAWGIAKHFYDEQSLRLLKFITNDDYLEALQEFVDLEVLPPVMNGKGKQMPGYMEKVKLEGGSISEQMQTR</sequence>
<feature type="chain" id="PRO_5040185310" evidence="1">
    <location>
        <begin position="18"/>
        <end position="347"/>
    </location>
</feature>
<dbReference type="InterPro" id="IPR036273">
    <property type="entry name" value="CRAL/TRIO_N_dom_sf"/>
</dbReference>
<accession>A0A9N8HSU3</accession>
<dbReference type="SMART" id="SM00516">
    <property type="entry name" value="SEC14"/>
    <property type="match status" value="1"/>
</dbReference>
<evidence type="ECO:0000256" key="1">
    <source>
        <dbReference type="SAM" id="SignalP"/>
    </source>
</evidence>
<proteinExistence type="predicted"/>
<dbReference type="PANTHER" id="PTHR23324:SF83">
    <property type="entry name" value="SEC14-LIKE PROTEIN 2"/>
    <property type="match status" value="1"/>
</dbReference>
<evidence type="ECO:0000313" key="3">
    <source>
        <dbReference type="EMBL" id="CAB9524666.1"/>
    </source>
</evidence>
<dbReference type="InterPro" id="IPR036865">
    <property type="entry name" value="CRAL-TRIO_dom_sf"/>
</dbReference>
<gene>
    <name evidence="3" type="ORF">SEMRO_1567_G282930.1</name>
</gene>
<keyword evidence="4" id="KW-1185">Reference proteome</keyword>
<dbReference type="SUPFAM" id="SSF46938">
    <property type="entry name" value="CRAL/TRIO N-terminal domain"/>
    <property type="match status" value="1"/>
</dbReference>
<comment type="caution">
    <text evidence="3">The sequence shown here is derived from an EMBL/GenBank/DDBJ whole genome shotgun (WGS) entry which is preliminary data.</text>
</comment>
<evidence type="ECO:0000313" key="4">
    <source>
        <dbReference type="Proteomes" id="UP001153069"/>
    </source>
</evidence>
<dbReference type="GO" id="GO:0005737">
    <property type="term" value="C:cytoplasm"/>
    <property type="evidence" value="ECO:0007669"/>
    <property type="project" value="TreeGrafter"/>
</dbReference>
<dbReference type="AlphaFoldDB" id="A0A9N8HSU3"/>
<dbReference type="Pfam" id="PF00650">
    <property type="entry name" value="CRAL_TRIO"/>
    <property type="match status" value="1"/>
</dbReference>
<protein>
    <submittedName>
        <fullName evidence="3">SEC14-like protein 4</fullName>
    </submittedName>
</protein>
<dbReference type="OrthoDB" id="1434354at2759"/>
<name>A0A9N8HSU3_9STRA</name>
<evidence type="ECO:0000259" key="2">
    <source>
        <dbReference type="PROSITE" id="PS50191"/>
    </source>
</evidence>
<dbReference type="CDD" id="cd00170">
    <property type="entry name" value="SEC14"/>
    <property type="match status" value="1"/>
</dbReference>
<feature type="signal peptide" evidence="1">
    <location>
        <begin position="1"/>
        <end position="17"/>
    </location>
</feature>
<dbReference type="InterPro" id="IPR051064">
    <property type="entry name" value="SEC14/CRAL-TRIO_domain"/>
</dbReference>
<feature type="domain" description="CRAL-TRIO" evidence="2">
    <location>
        <begin position="141"/>
        <end position="327"/>
    </location>
</feature>
<reference evidence="3" key="1">
    <citation type="submission" date="2020-06" db="EMBL/GenBank/DDBJ databases">
        <authorList>
            <consortium name="Plant Systems Biology data submission"/>
        </authorList>
    </citation>
    <scope>NUCLEOTIDE SEQUENCE</scope>
    <source>
        <strain evidence="3">D6</strain>
    </source>
</reference>
<dbReference type="PANTHER" id="PTHR23324">
    <property type="entry name" value="SEC14 RELATED PROTEIN"/>
    <property type="match status" value="1"/>
</dbReference>
<keyword evidence="1" id="KW-0732">Signal</keyword>
<dbReference type="Gene3D" id="3.40.525.10">
    <property type="entry name" value="CRAL-TRIO lipid binding domain"/>
    <property type="match status" value="1"/>
</dbReference>
<dbReference type="Proteomes" id="UP001153069">
    <property type="component" value="Unassembled WGS sequence"/>
</dbReference>